<evidence type="ECO:0000313" key="3">
    <source>
        <dbReference type="Proteomes" id="UP000323067"/>
    </source>
</evidence>
<keyword evidence="1" id="KW-0472">Membrane</keyword>
<dbReference type="VEuPathDB" id="FungiDB:A9K55_008798"/>
<reference evidence="2 3" key="1">
    <citation type="journal article" date="2017" name="BMC Genomics">
        <title>Chromosome level assembly and secondary metabolite potential of the parasitic fungus Cordyceps militaris.</title>
        <authorList>
            <person name="Kramer G.J."/>
            <person name="Nodwell J.R."/>
        </authorList>
    </citation>
    <scope>NUCLEOTIDE SEQUENCE [LARGE SCALE GENOMIC DNA]</scope>
    <source>
        <strain evidence="2 3">ATCC 34164</strain>
    </source>
</reference>
<dbReference type="Proteomes" id="UP000323067">
    <property type="component" value="Chromosome vii"/>
</dbReference>
<dbReference type="AlphaFoldDB" id="A0A2H4SIP1"/>
<accession>A0A2H4SIP1</accession>
<sequence>MGLIGGAIKLIIIPILFVVAIAVLGGIYIKHRRNKWAIQDVEQAPFPPPPPVSVAPPPPPPPPVYAPSPLQYQPLLYVILQATHIQRRLGIILYKIVLVSIVKPSPMALFALLGIKFLEAWKVAFIVDLPLDSSVLESDSSVTQIIPDDVALMIPIASGLESSQEPVDDRAELTTSIRTSLNRLLAPDISLSISAEADLATFAMESYHYFKPGQFMATEKAVGITLGIIGITALGLGACYLSKRRSRSKTKPPADA</sequence>
<keyword evidence="1" id="KW-0812">Transmembrane</keyword>
<name>A0A2H4SIP1_CORMI</name>
<organism evidence="2 3">
    <name type="scientific">Cordyceps militaris</name>
    <name type="common">Caterpillar fungus</name>
    <name type="synonym">Clavaria militaris</name>
    <dbReference type="NCBI Taxonomy" id="73501"/>
    <lineage>
        <taxon>Eukaryota</taxon>
        <taxon>Fungi</taxon>
        <taxon>Dikarya</taxon>
        <taxon>Ascomycota</taxon>
        <taxon>Pezizomycotina</taxon>
        <taxon>Sordariomycetes</taxon>
        <taxon>Hypocreomycetidae</taxon>
        <taxon>Hypocreales</taxon>
        <taxon>Cordycipitaceae</taxon>
        <taxon>Cordyceps</taxon>
    </lineage>
</organism>
<evidence type="ECO:0000313" key="2">
    <source>
        <dbReference type="EMBL" id="ATY62950.1"/>
    </source>
</evidence>
<gene>
    <name evidence="2" type="ORF">A9K55_008798</name>
</gene>
<feature type="transmembrane region" description="Helical" evidence="1">
    <location>
        <begin position="6"/>
        <end position="29"/>
    </location>
</feature>
<dbReference type="VEuPathDB" id="FungiDB:CCM_06507"/>
<proteinExistence type="predicted"/>
<feature type="transmembrane region" description="Helical" evidence="1">
    <location>
        <begin position="92"/>
        <end position="115"/>
    </location>
</feature>
<evidence type="ECO:0000256" key="1">
    <source>
        <dbReference type="SAM" id="Phobius"/>
    </source>
</evidence>
<protein>
    <submittedName>
        <fullName evidence="2">Uncharacterized protein</fullName>
    </submittedName>
</protein>
<keyword evidence="1" id="KW-1133">Transmembrane helix</keyword>
<feature type="transmembrane region" description="Helical" evidence="1">
    <location>
        <begin position="221"/>
        <end position="241"/>
    </location>
</feature>
<dbReference type="EMBL" id="CP023324">
    <property type="protein sequence ID" value="ATY62950.1"/>
    <property type="molecule type" value="Genomic_DNA"/>
</dbReference>